<dbReference type="Proteomes" id="UP000294588">
    <property type="component" value="Unassembled WGS sequence"/>
</dbReference>
<comment type="caution">
    <text evidence="1">The sequence shown here is derived from an EMBL/GenBank/DDBJ whole genome shotgun (WGS) entry which is preliminary data.</text>
</comment>
<proteinExistence type="predicted"/>
<evidence type="ECO:0000313" key="1">
    <source>
        <dbReference type="EMBL" id="TDF72894.1"/>
    </source>
</evidence>
<name>A0AC61QIU2_9BACT</name>
<reference evidence="1" key="1">
    <citation type="submission" date="2019-03" db="EMBL/GenBank/DDBJ databases">
        <title>Candidatus Syntrophosphaera thermopropionivorans: a novel player in syntrophic propionate oxidation during anaerobic digestion.</title>
        <authorList>
            <person name="Dyksma S."/>
        </authorList>
    </citation>
    <scope>NUCLEOTIDE SEQUENCE</scope>
    <source>
        <strain evidence="1">W5</strain>
    </source>
</reference>
<dbReference type="EMBL" id="SMOG01000013">
    <property type="protein sequence ID" value="TDF72894.1"/>
    <property type="molecule type" value="Genomic_DNA"/>
</dbReference>
<evidence type="ECO:0000313" key="2">
    <source>
        <dbReference type="Proteomes" id="UP000294588"/>
    </source>
</evidence>
<dbReference type="EC" id="2.5.1.15" evidence="1"/>
<protein>
    <submittedName>
        <fullName evidence="1">Dihydropteroate synthase</fullName>
        <ecNumber evidence="1">2.5.1.15</ecNumber>
    </submittedName>
</protein>
<gene>
    <name evidence="1" type="primary">folP</name>
    <name evidence="1" type="ORF">E0946_04780</name>
</gene>
<organism evidence="1 2">
    <name type="scientific">Candidatus Syntrophosphaera thermopropionivorans</name>
    <dbReference type="NCBI Taxonomy" id="2593015"/>
    <lineage>
        <taxon>Bacteria</taxon>
        <taxon>Pseudomonadati</taxon>
        <taxon>Candidatus Cloacimonadota</taxon>
        <taxon>Candidatus Cloacimonadia</taxon>
        <taxon>Candidatus Cloacimonadales</taxon>
        <taxon>Candidatus Cloacimonadaceae</taxon>
        <taxon>Candidatus Syntrophosphaera</taxon>
    </lineage>
</organism>
<sequence>MGILNITEDSFSDGGKFINLKDALLQAEKLISEGADILDIGAESTRQGAEPVPEDIELQRIIPVLTEIRNKWQDIPISIDTRKSKVAEAAIDLGARIINDVSALRFDPEMADILSSHPQVKVILMHMQGEPQNMQNNPHYEDLLGEINAFFEERIAYAEVKGISRDRIYLDPGIGFGKTAEHNFQLLAHLEEFKIHQLPLVIGVSRKSFIASLDNSSVEQRLGGTLAAGLVAVLKGVEILRVHNVQAHRQFFQVLKEINEVSEWTS</sequence>
<keyword evidence="1" id="KW-0808">Transferase</keyword>
<accession>A0AC61QIU2</accession>
<keyword evidence="2" id="KW-1185">Reference proteome</keyword>